<keyword evidence="1" id="KW-1133">Transmembrane helix</keyword>
<evidence type="ECO:0000313" key="3">
    <source>
        <dbReference type="Proteomes" id="UP000255061"/>
    </source>
</evidence>
<dbReference type="EMBL" id="UGYV01000001">
    <property type="protein sequence ID" value="SUI69426.1"/>
    <property type="molecule type" value="Genomic_DNA"/>
</dbReference>
<name>A0A379ZVU5_9GAMM</name>
<feature type="transmembrane region" description="Helical" evidence="1">
    <location>
        <begin position="12"/>
        <end position="36"/>
    </location>
</feature>
<dbReference type="Pfam" id="PF03929">
    <property type="entry name" value="PepSY_TM"/>
    <property type="match status" value="1"/>
</dbReference>
<sequence length="371" mass="41859">MNFRKAARRLHLWCSLSIGMLLVLIGLSGAALVYYVEIDRVLHPVLDVKPQSPDWDKALVTLRTAYPDKSGAWRFEVTTDNGTIPARYNNPVEKMGQGFAPMMVWLSPDGTQILRRDYWGDYLMTWLYNLHFQLLMGDVGTAIVGYLGLFSLVLLLTGLLSWWPRRGQWLKALRFKKRSAIIGLLYDWHKITGLLFLLPLLLLSLTGAMLALPVETRLVLSLFSELKQPNVPKTVVTVQGGLLIAPSVAAKLALAALPDAKLAWIETPTMEGGFYRLRLQAQQDPSRRFPHSYVYIDAVTAEVVSVFNNPTQGAANTILNWLHPLHDGSVFGAIGRVIWLLSGLSCLLLFVLGLWRWLLRKPYFHWNNKPT</sequence>
<dbReference type="AlphaFoldDB" id="A0A379ZVU5"/>
<accession>A0A379ZVU5</accession>
<reference evidence="2 3" key="1">
    <citation type="submission" date="2018-06" db="EMBL/GenBank/DDBJ databases">
        <authorList>
            <consortium name="Pathogen Informatics"/>
            <person name="Doyle S."/>
        </authorList>
    </citation>
    <scope>NUCLEOTIDE SEQUENCE [LARGE SCALE GENOMIC DNA]</scope>
    <source>
        <strain evidence="2 3">NCTC10736</strain>
    </source>
</reference>
<evidence type="ECO:0000256" key="1">
    <source>
        <dbReference type="SAM" id="Phobius"/>
    </source>
</evidence>
<protein>
    <submittedName>
        <fullName evidence="2">Uncharacterized iron-regulated membrane protein</fullName>
    </submittedName>
</protein>
<organism evidence="2 3">
    <name type="scientific">Shewanella morhuae</name>
    <dbReference type="NCBI Taxonomy" id="365591"/>
    <lineage>
        <taxon>Bacteria</taxon>
        <taxon>Pseudomonadati</taxon>
        <taxon>Pseudomonadota</taxon>
        <taxon>Gammaproteobacteria</taxon>
        <taxon>Alteromonadales</taxon>
        <taxon>Shewanellaceae</taxon>
        <taxon>Shewanella</taxon>
    </lineage>
</organism>
<dbReference type="InterPro" id="IPR005625">
    <property type="entry name" value="PepSY-ass_TM"/>
</dbReference>
<dbReference type="PANTHER" id="PTHR34219">
    <property type="entry name" value="IRON-REGULATED INNER MEMBRANE PROTEIN-RELATED"/>
    <property type="match status" value="1"/>
</dbReference>
<feature type="transmembrane region" description="Helical" evidence="1">
    <location>
        <begin position="337"/>
        <end position="359"/>
    </location>
</feature>
<gene>
    <name evidence="2" type="ORF">NCTC10736_01165</name>
</gene>
<keyword evidence="1" id="KW-0812">Transmembrane</keyword>
<dbReference type="Proteomes" id="UP000255061">
    <property type="component" value="Unassembled WGS sequence"/>
</dbReference>
<feature type="transmembrane region" description="Helical" evidence="1">
    <location>
        <begin position="143"/>
        <end position="163"/>
    </location>
</feature>
<dbReference type="RefSeq" id="WP_115405707.1">
    <property type="nucleotide sequence ID" value="NZ_UGYV01000001.1"/>
</dbReference>
<keyword evidence="1" id="KW-0472">Membrane</keyword>
<evidence type="ECO:0000313" key="2">
    <source>
        <dbReference type="EMBL" id="SUI69426.1"/>
    </source>
</evidence>
<proteinExistence type="predicted"/>
<feature type="transmembrane region" description="Helical" evidence="1">
    <location>
        <begin position="184"/>
        <end position="212"/>
    </location>
</feature>